<proteinExistence type="predicted"/>
<comment type="caution">
    <text evidence="2">The sequence shown here is derived from an EMBL/GenBank/DDBJ whole genome shotgun (WGS) entry which is preliminary data.</text>
</comment>
<dbReference type="Proteomes" id="UP000252132">
    <property type="component" value="Unassembled WGS sequence"/>
</dbReference>
<sequence length="173" mass="19208">MNNEFSRVIDIVKIKPSGTRLETTGSDDECRALKTRLGVEGFRNLRMDVEITPWRKQGLSVQGVVQADIEQICGVSLETVVQHIEEPLAFFLIPEHLAKGLTDDEDEDMPEILQNGRADIGEIAIQNLSLGISPYPRKNGVSLSYVESEEAEEGQKQDNPFAVLEKLSTPKAD</sequence>
<dbReference type="Pfam" id="PF02620">
    <property type="entry name" value="YceD"/>
    <property type="match status" value="1"/>
</dbReference>
<name>A0A368E0D1_9PROT</name>
<dbReference type="InterPro" id="IPR003772">
    <property type="entry name" value="YceD"/>
</dbReference>
<reference evidence="2 3" key="1">
    <citation type="journal article" date="2018" name="Microbiome">
        <title>Fine metagenomic profile of the Mediterranean stratified and mixed water columns revealed by assembly and recruitment.</title>
        <authorList>
            <person name="Haro-Moreno J.M."/>
            <person name="Lopez-Perez M."/>
            <person name="De La Torre J.R."/>
            <person name="Picazo A."/>
            <person name="Camacho A."/>
            <person name="Rodriguez-Valera F."/>
        </authorList>
    </citation>
    <scope>NUCLEOTIDE SEQUENCE [LARGE SCALE GENOMIC DNA]</scope>
    <source>
        <strain evidence="2">MED-G55</strain>
    </source>
</reference>
<protein>
    <submittedName>
        <fullName evidence="2">DUF177 domain-containing protein</fullName>
    </submittedName>
</protein>
<evidence type="ECO:0000313" key="3">
    <source>
        <dbReference type="Proteomes" id="UP000252132"/>
    </source>
</evidence>
<feature type="region of interest" description="Disordered" evidence="1">
    <location>
        <begin position="146"/>
        <end position="173"/>
    </location>
</feature>
<evidence type="ECO:0000313" key="2">
    <source>
        <dbReference type="EMBL" id="RCL77549.1"/>
    </source>
</evidence>
<dbReference type="AlphaFoldDB" id="A0A368E0D1"/>
<evidence type="ECO:0000256" key="1">
    <source>
        <dbReference type="SAM" id="MobiDB-lite"/>
    </source>
</evidence>
<gene>
    <name evidence="2" type="ORF">DBW69_02990</name>
</gene>
<dbReference type="EMBL" id="QOQF01000007">
    <property type="protein sequence ID" value="RCL77549.1"/>
    <property type="molecule type" value="Genomic_DNA"/>
</dbReference>
<organism evidence="2 3">
    <name type="scientific">PS1 clade bacterium</name>
    <dbReference type="NCBI Taxonomy" id="2175152"/>
    <lineage>
        <taxon>Bacteria</taxon>
        <taxon>Pseudomonadati</taxon>
        <taxon>Pseudomonadota</taxon>
        <taxon>Alphaproteobacteria</taxon>
        <taxon>PS1 clade</taxon>
    </lineage>
</organism>
<accession>A0A368E0D1</accession>